<evidence type="ECO:0000313" key="5">
    <source>
        <dbReference type="Proteomes" id="UP001565368"/>
    </source>
</evidence>
<dbReference type="PANTHER" id="PTHR36855">
    <property type="entry name" value="CHROMOSOME 10, WHOLE GENOME SHOTGUN SEQUENCE"/>
    <property type="match status" value="1"/>
</dbReference>
<protein>
    <recommendedName>
        <fullName evidence="6">HBS1-like protein N-terminal domain-containing protein</fullName>
    </recommendedName>
</protein>
<organism evidence="4 5">
    <name type="scientific">Vanrija albida</name>
    <dbReference type="NCBI Taxonomy" id="181172"/>
    <lineage>
        <taxon>Eukaryota</taxon>
        <taxon>Fungi</taxon>
        <taxon>Dikarya</taxon>
        <taxon>Basidiomycota</taxon>
        <taxon>Agaricomycotina</taxon>
        <taxon>Tremellomycetes</taxon>
        <taxon>Trichosporonales</taxon>
        <taxon>Trichosporonaceae</taxon>
        <taxon>Vanrija</taxon>
    </lineage>
</organism>
<accession>A0ABR3Q5R1</accession>
<dbReference type="InterPro" id="IPR040554">
    <property type="entry name" value="KPWE_PEX14_dom"/>
</dbReference>
<dbReference type="EMBL" id="JBBXJM010000003">
    <property type="protein sequence ID" value="KAL1410059.1"/>
    <property type="molecule type" value="Genomic_DNA"/>
</dbReference>
<dbReference type="InterPro" id="IPR058841">
    <property type="entry name" value="HTH_76"/>
</dbReference>
<dbReference type="Pfam" id="PF17733">
    <property type="entry name" value="KPWE_dom"/>
    <property type="match status" value="1"/>
</dbReference>
<proteinExistence type="predicted"/>
<gene>
    <name evidence="4" type="ORF">Q8F55_004061</name>
</gene>
<name>A0ABR3Q5R1_9TREE</name>
<feature type="compositionally biased region" description="Basic and acidic residues" evidence="1">
    <location>
        <begin position="144"/>
        <end position="155"/>
    </location>
</feature>
<dbReference type="RefSeq" id="XP_069210003.1">
    <property type="nucleotide sequence ID" value="XM_069352585.1"/>
</dbReference>
<evidence type="ECO:0000313" key="4">
    <source>
        <dbReference type="EMBL" id="KAL1410059.1"/>
    </source>
</evidence>
<dbReference type="PANTHER" id="PTHR36855:SF1">
    <property type="entry name" value="PEROXISOME MEMBRANE ANCHOR PROTEIN PEX14P N-TERMINAL DOMAIN-CONTAINING PROTEIN"/>
    <property type="match status" value="1"/>
</dbReference>
<feature type="region of interest" description="Disordered" evidence="1">
    <location>
        <begin position="128"/>
        <end position="191"/>
    </location>
</feature>
<evidence type="ECO:0000259" key="2">
    <source>
        <dbReference type="Pfam" id="PF17733"/>
    </source>
</evidence>
<evidence type="ECO:0000259" key="3">
    <source>
        <dbReference type="Pfam" id="PF25871"/>
    </source>
</evidence>
<comment type="caution">
    <text evidence="4">The sequence shown here is derived from an EMBL/GenBank/DDBJ whole genome shotgun (WGS) entry which is preliminary data.</text>
</comment>
<dbReference type="GeneID" id="95985104"/>
<evidence type="ECO:0000256" key="1">
    <source>
        <dbReference type="SAM" id="MobiDB-lite"/>
    </source>
</evidence>
<dbReference type="Pfam" id="PF25871">
    <property type="entry name" value="HTH_76"/>
    <property type="match status" value="1"/>
</dbReference>
<feature type="domain" description="Peroxisomal membrane protein PEX14-like KPWE" evidence="2">
    <location>
        <begin position="107"/>
        <end position="153"/>
    </location>
</feature>
<feature type="domain" description="PEX14-like helix-turn-helix" evidence="3">
    <location>
        <begin position="15"/>
        <end position="83"/>
    </location>
</feature>
<sequence>MTANAPRTEEQLRALVSEFEGYNFADDADFRAGVPAVIRAARTEGLSAAAIDTVIGKAQWFYYTRKAGVSVPFEDYLQYRSNETESLPWRHSASVDGEEEAAAPASDLSFNEVVQLIQAGRASEVPTIHVPNELNGQPASVSKLEARPKPWEKEPASAVPSLLVSGGGDGQPTTPLGNPPGVRTPLPEYTP</sequence>
<evidence type="ECO:0008006" key="6">
    <source>
        <dbReference type="Google" id="ProtNLM"/>
    </source>
</evidence>
<reference evidence="4 5" key="1">
    <citation type="submission" date="2023-08" db="EMBL/GenBank/DDBJ databases">
        <title>Annotated Genome Sequence of Vanrija albida AlHP1.</title>
        <authorList>
            <person name="Herzog R."/>
        </authorList>
    </citation>
    <scope>NUCLEOTIDE SEQUENCE [LARGE SCALE GENOMIC DNA]</scope>
    <source>
        <strain evidence="4 5">AlHP1</strain>
    </source>
</reference>
<dbReference type="Proteomes" id="UP001565368">
    <property type="component" value="Unassembled WGS sequence"/>
</dbReference>
<keyword evidence="5" id="KW-1185">Reference proteome</keyword>